<keyword evidence="7" id="KW-1185">Reference proteome</keyword>
<feature type="domain" description="RsdA/BaiN/AoA(So)-like Rossmann fold-like" evidence="4">
    <location>
        <begin position="8"/>
        <end position="393"/>
    </location>
</feature>
<dbReference type="Pfam" id="PF22780">
    <property type="entry name" value="HI0933_like_1st"/>
    <property type="match status" value="1"/>
</dbReference>
<name>A0A839Z9N3_9HYPH</name>
<dbReference type="PRINTS" id="PR00411">
    <property type="entry name" value="PNDRDTASEI"/>
</dbReference>
<dbReference type="InterPro" id="IPR055178">
    <property type="entry name" value="RsdA/BaiN/AoA(So)-like_dom"/>
</dbReference>
<evidence type="ECO:0000256" key="1">
    <source>
        <dbReference type="ARBA" id="ARBA00001974"/>
    </source>
</evidence>
<dbReference type="Gene3D" id="3.50.50.60">
    <property type="entry name" value="FAD/NAD(P)-binding domain"/>
    <property type="match status" value="1"/>
</dbReference>
<proteinExistence type="predicted"/>
<evidence type="ECO:0000259" key="4">
    <source>
        <dbReference type="Pfam" id="PF03486"/>
    </source>
</evidence>
<dbReference type="InterPro" id="IPR057661">
    <property type="entry name" value="RsdA/BaiN/AoA(So)_Rossmann"/>
</dbReference>
<reference evidence="6 7" key="1">
    <citation type="submission" date="2020-08" db="EMBL/GenBank/DDBJ databases">
        <title>Genomic Encyclopedia of Type Strains, Phase IV (KMG-IV): sequencing the most valuable type-strain genomes for metagenomic binning, comparative biology and taxonomic classification.</title>
        <authorList>
            <person name="Goeker M."/>
        </authorList>
    </citation>
    <scope>NUCLEOTIDE SEQUENCE [LARGE SCALE GENOMIC DNA]</scope>
    <source>
        <strain evidence="6 7">DSM 5895</strain>
    </source>
</reference>
<evidence type="ECO:0000256" key="3">
    <source>
        <dbReference type="ARBA" id="ARBA00022827"/>
    </source>
</evidence>
<dbReference type="AlphaFoldDB" id="A0A839Z9N3"/>
<comment type="caution">
    <text evidence="6">The sequence shown here is derived from an EMBL/GenBank/DDBJ whole genome shotgun (WGS) entry which is preliminary data.</text>
</comment>
<dbReference type="Gene3D" id="2.40.30.10">
    <property type="entry name" value="Translation factors"/>
    <property type="match status" value="1"/>
</dbReference>
<sequence length="395" mass="42471">MRPPERVDVVVLGAGAAGMMCAWEAGKRGRSVIVIDHARAPGEKIRISGGGRCNFTHLDSAPRTYLSANPGFAISALKRYTPQDFVRRVDQHGIAWHEKTRGQLFCDGSARQIVDMLTRGLADAGAELRLATTVTDIERSADGFTLATSTGPLACRALVVATGGKSIPKMGATGLGYELAARFGLNVLPTRPGLVPLTLDPLQLERLAPLAGVAVEARVRHGKTRFEDGLLFTHRGLSGPAILQISSYWREGEEIEIALAPATDVFARLREARARHGRQAASSVLAEFLPKRLAQRIGEQETGAKNLADLPDTLLRAIEAAVNGWRLKPTASEGYRTAEVTLGGVDTAGLDSRSMQARHVPSLYFIGEVVDVTGWLGGYNFQWAWSSGWVAGQSV</sequence>
<evidence type="ECO:0008006" key="8">
    <source>
        <dbReference type="Google" id="ProtNLM"/>
    </source>
</evidence>
<dbReference type="Pfam" id="PF03486">
    <property type="entry name" value="HI0933_like"/>
    <property type="match status" value="1"/>
</dbReference>
<gene>
    <name evidence="6" type="ORF">FHS55_002043</name>
</gene>
<comment type="cofactor">
    <cofactor evidence="1">
        <name>FAD</name>
        <dbReference type="ChEBI" id="CHEBI:57692"/>
    </cofactor>
</comment>
<dbReference type="SUPFAM" id="SSF51905">
    <property type="entry name" value="FAD/NAD(P)-binding domain"/>
    <property type="match status" value="1"/>
</dbReference>
<dbReference type="Proteomes" id="UP000533469">
    <property type="component" value="Unassembled WGS sequence"/>
</dbReference>
<dbReference type="Gene3D" id="1.10.8.260">
    <property type="entry name" value="HI0933 insert domain-like"/>
    <property type="match status" value="1"/>
</dbReference>
<dbReference type="PRINTS" id="PR00368">
    <property type="entry name" value="FADPNR"/>
</dbReference>
<dbReference type="SUPFAM" id="SSF160996">
    <property type="entry name" value="HI0933 insert domain-like"/>
    <property type="match status" value="1"/>
</dbReference>
<keyword evidence="2" id="KW-0285">Flavoprotein</keyword>
<protein>
    <recommendedName>
        <fullName evidence="8">NAD(P)/FAD-dependent oxidoreductase</fullName>
    </recommendedName>
</protein>
<organism evidence="6 7">
    <name type="scientific">Ancylobacter tetraedralis</name>
    <dbReference type="NCBI Taxonomy" id="217068"/>
    <lineage>
        <taxon>Bacteria</taxon>
        <taxon>Pseudomonadati</taxon>
        <taxon>Pseudomonadota</taxon>
        <taxon>Alphaproteobacteria</taxon>
        <taxon>Hyphomicrobiales</taxon>
        <taxon>Xanthobacteraceae</taxon>
        <taxon>Ancylobacter</taxon>
    </lineage>
</organism>
<dbReference type="EMBL" id="JACICD010000003">
    <property type="protein sequence ID" value="MBB3771444.1"/>
    <property type="molecule type" value="Genomic_DNA"/>
</dbReference>
<evidence type="ECO:0000256" key="2">
    <source>
        <dbReference type="ARBA" id="ARBA00022630"/>
    </source>
</evidence>
<dbReference type="PANTHER" id="PTHR42887:SF2">
    <property type="entry name" value="OS12G0638800 PROTEIN"/>
    <property type="match status" value="1"/>
</dbReference>
<evidence type="ECO:0000313" key="6">
    <source>
        <dbReference type="EMBL" id="MBB3771444.1"/>
    </source>
</evidence>
<dbReference type="InterPro" id="IPR036188">
    <property type="entry name" value="FAD/NAD-bd_sf"/>
</dbReference>
<dbReference type="InterPro" id="IPR023166">
    <property type="entry name" value="BaiN-like_dom_sf"/>
</dbReference>
<evidence type="ECO:0000313" key="7">
    <source>
        <dbReference type="Proteomes" id="UP000533469"/>
    </source>
</evidence>
<keyword evidence="3" id="KW-0274">FAD</keyword>
<accession>A0A839Z9N3</accession>
<dbReference type="NCBIfam" id="TIGR00275">
    <property type="entry name" value="aminoacetone oxidase family FAD-binding enzyme"/>
    <property type="match status" value="1"/>
</dbReference>
<dbReference type="RefSeq" id="WP_343056109.1">
    <property type="nucleotide sequence ID" value="NZ_JACICD010000003.1"/>
</dbReference>
<evidence type="ECO:0000259" key="5">
    <source>
        <dbReference type="Pfam" id="PF22780"/>
    </source>
</evidence>
<dbReference type="PANTHER" id="PTHR42887">
    <property type="entry name" value="OS12G0638800 PROTEIN"/>
    <property type="match status" value="1"/>
</dbReference>
<dbReference type="InterPro" id="IPR004792">
    <property type="entry name" value="BaiN-like"/>
</dbReference>
<feature type="domain" description="RsdA/BaiN/AoA(So)-like insert" evidence="5">
    <location>
        <begin position="191"/>
        <end position="340"/>
    </location>
</feature>